<dbReference type="NCBIfam" id="TIGR00229">
    <property type="entry name" value="sensory_box"/>
    <property type="match status" value="1"/>
</dbReference>
<dbReference type="FunFam" id="3.40.50.300:FF:000006">
    <property type="entry name" value="DNA-binding transcriptional regulator NtrC"/>
    <property type="match status" value="1"/>
</dbReference>
<evidence type="ECO:0000256" key="2">
    <source>
        <dbReference type="ARBA" id="ARBA00022840"/>
    </source>
</evidence>
<dbReference type="EMBL" id="QZMU01000001">
    <property type="protein sequence ID" value="RRQ20624.1"/>
    <property type="molecule type" value="Genomic_DNA"/>
</dbReference>
<dbReference type="InterPro" id="IPR002078">
    <property type="entry name" value="Sigma_54_int"/>
</dbReference>
<dbReference type="InterPro" id="IPR025944">
    <property type="entry name" value="Sigma_54_int_dom_CS"/>
</dbReference>
<dbReference type="InterPro" id="IPR035965">
    <property type="entry name" value="PAS-like_dom_sf"/>
</dbReference>
<evidence type="ECO:0000256" key="3">
    <source>
        <dbReference type="ARBA" id="ARBA00023015"/>
    </source>
</evidence>
<dbReference type="InterPro" id="IPR013656">
    <property type="entry name" value="PAS_4"/>
</dbReference>
<dbReference type="Pfam" id="PF02954">
    <property type="entry name" value="HTH_8"/>
    <property type="match status" value="1"/>
</dbReference>
<reference evidence="8 9" key="1">
    <citation type="journal article" date="2010" name="Int. J. Syst. Evol. Microbiol.">
        <title>Thiohalobacter thiocyanaticus gen. nov., sp. nov., a moderately halophilic, sulfur-oxidizing gammaproteobacterium from hypersaline lakes, that utilizes thiocyanate.</title>
        <authorList>
            <person name="Sorokin D.Y."/>
            <person name="Kovaleva O.L."/>
            <person name="Tourova T.P."/>
            <person name="Muyzer G."/>
        </authorList>
    </citation>
    <scope>NUCLEOTIDE SEQUENCE [LARGE SCALE GENOMIC DNA]</scope>
    <source>
        <strain evidence="8 9">Hrh1</strain>
    </source>
</reference>
<dbReference type="RefSeq" id="WP_125179837.1">
    <property type="nucleotide sequence ID" value="NZ_QZMU01000001.1"/>
</dbReference>
<dbReference type="SMART" id="SM00382">
    <property type="entry name" value="AAA"/>
    <property type="match status" value="1"/>
</dbReference>
<dbReference type="SUPFAM" id="SSF46689">
    <property type="entry name" value="Homeodomain-like"/>
    <property type="match status" value="1"/>
</dbReference>
<dbReference type="InterPro" id="IPR027417">
    <property type="entry name" value="P-loop_NTPase"/>
</dbReference>
<dbReference type="GO" id="GO:0043565">
    <property type="term" value="F:sequence-specific DNA binding"/>
    <property type="evidence" value="ECO:0007669"/>
    <property type="project" value="InterPro"/>
</dbReference>
<dbReference type="PROSITE" id="PS50112">
    <property type="entry name" value="PAS"/>
    <property type="match status" value="1"/>
</dbReference>
<dbReference type="PROSITE" id="PS00676">
    <property type="entry name" value="SIGMA54_INTERACT_2"/>
    <property type="match status" value="1"/>
</dbReference>
<evidence type="ECO:0000259" key="6">
    <source>
        <dbReference type="PROSITE" id="PS50045"/>
    </source>
</evidence>
<proteinExistence type="predicted"/>
<evidence type="ECO:0000313" key="8">
    <source>
        <dbReference type="EMBL" id="RRQ20624.1"/>
    </source>
</evidence>
<keyword evidence="1" id="KW-0547">Nucleotide-binding</keyword>
<dbReference type="PROSITE" id="PS50045">
    <property type="entry name" value="SIGMA54_INTERACT_4"/>
    <property type="match status" value="1"/>
</dbReference>
<dbReference type="InterPro" id="IPR025943">
    <property type="entry name" value="Sigma_54_int_dom_ATP-bd_2"/>
</dbReference>
<dbReference type="Gene3D" id="3.40.50.300">
    <property type="entry name" value="P-loop containing nucleotide triphosphate hydrolases"/>
    <property type="match status" value="1"/>
</dbReference>
<dbReference type="PROSITE" id="PS00688">
    <property type="entry name" value="SIGMA54_INTERACT_3"/>
    <property type="match status" value="1"/>
</dbReference>
<dbReference type="InterPro" id="IPR009057">
    <property type="entry name" value="Homeodomain-like_sf"/>
</dbReference>
<dbReference type="AlphaFoldDB" id="A0A426QFV4"/>
<dbReference type="InterPro" id="IPR000014">
    <property type="entry name" value="PAS"/>
</dbReference>
<dbReference type="Gene3D" id="1.10.10.60">
    <property type="entry name" value="Homeodomain-like"/>
    <property type="match status" value="1"/>
</dbReference>
<feature type="domain" description="PAS" evidence="7">
    <location>
        <begin position="13"/>
        <end position="51"/>
    </location>
</feature>
<dbReference type="SUPFAM" id="SSF55785">
    <property type="entry name" value="PYP-like sensor domain (PAS domain)"/>
    <property type="match status" value="1"/>
</dbReference>
<dbReference type="GO" id="GO:0005524">
    <property type="term" value="F:ATP binding"/>
    <property type="evidence" value="ECO:0007669"/>
    <property type="project" value="UniProtKB-KW"/>
</dbReference>
<sequence>MPNRIRPSCDQIIIDIMPNPFVVIDSDFNIVAANRSYRERYGVQPDQLIGRKCHQISHHSDVPCSQHGEHCPLEEVFARRQATQVMHIHYDGKGREEYVQLHANPLLGDSGQVRYIGETIFPVTAPDTATDTLLIGRSRPLLRMTSLLQRVAPTQTTALLLGESGVGKEEVSKYIHHYSTRANGPFIVVDCGALGESLIESELFGYEKGAFTGAAQRKKGLFEAANGGTLFIDEVGELPLPLQTKLLRVLESGQIRRIGGTDYIDVDVRIITATNRDLQRMVAAGEFRQDLYYRLSAFPVYVPTLRERKDDIPQLAEHFLGRMESADRHLPLSAEVIEALLDHDYPGNVRELRNIIERAAILAADGMIRPEHIVFEDTPVPIDTHVPSHRTDKLLSRRSGRLSVQDVMSALDRANGHRARAAGLLGVSERTLYRYIKRLKLDTCHQGGLQEG</sequence>
<keyword evidence="3" id="KW-0805">Transcription regulation</keyword>
<evidence type="ECO:0000259" key="7">
    <source>
        <dbReference type="PROSITE" id="PS50112"/>
    </source>
</evidence>
<dbReference type="Gene3D" id="3.30.450.20">
    <property type="entry name" value="PAS domain"/>
    <property type="match status" value="1"/>
</dbReference>
<dbReference type="InterPro" id="IPR002197">
    <property type="entry name" value="HTH_Fis"/>
</dbReference>
<dbReference type="Pfam" id="PF25601">
    <property type="entry name" value="AAA_lid_14"/>
    <property type="match status" value="1"/>
</dbReference>
<dbReference type="PANTHER" id="PTHR32071">
    <property type="entry name" value="TRANSCRIPTIONAL REGULATORY PROTEIN"/>
    <property type="match status" value="1"/>
</dbReference>
<evidence type="ECO:0000256" key="4">
    <source>
        <dbReference type="ARBA" id="ARBA00023125"/>
    </source>
</evidence>
<dbReference type="OrthoDB" id="9804019at2"/>
<organism evidence="8 9">
    <name type="scientific">Thiohalobacter thiocyanaticus</name>
    <dbReference type="NCBI Taxonomy" id="585455"/>
    <lineage>
        <taxon>Bacteria</taxon>
        <taxon>Pseudomonadati</taxon>
        <taxon>Pseudomonadota</taxon>
        <taxon>Gammaproteobacteria</taxon>
        <taxon>Thiohalobacterales</taxon>
        <taxon>Thiohalobacteraceae</taxon>
        <taxon>Thiohalobacter</taxon>
    </lineage>
</organism>
<dbReference type="SUPFAM" id="SSF52540">
    <property type="entry name" value="P-loop containing nucleoside triphosphate hydrolases"/>
    <property type="match status" value="1"/>
</dbReference>
<dbReference type="GO" id="GO:0006355">
    <property type="term" value="P:regulation of DNA-templated transcription"/>
    <property type="evidence" value="ECO:0007669"/>
    <property type="project" value="InterPro"/>
</dbReference>
<keyword evidence="2" id="KW-0067">ATP-binding</keyword>
<dbReference type="CDD" id="cd00130">
    <property type="entry name" value="PAS"/>
    <property type="match status" value="1"/>
</dbReference>
<accession>A0A426QFV4</accession>
<keyword evidence="4" id="KW-0238">DNA-binding</keyword>
<gene>
    <name evidence="8" type="ORF">D6C00_00580</name>
</gene>
<dbReference type="CDD" id="cd00009">
    <property type="entry name" value="AAA"/>
    <property type="match status" value="1"/>
</dbReference>
<name>A0A426QFV4_9GAMM</name>
<dbReference type="InterPro" id="IPR003593">
    <property type="entry name" value="AAA+_ATPase"/>
</dbReference>
<dbReference type="PANTHER" id="PTHR32071:SF113">
    <property type="entry name" value="ALGINATE BIOSYNTHESIS TRANSCRIPTIONAL REGULATORY PROTEIN ALGB"/>
    <property type="match status" value="1"/>
</dbReference>
<dbReference type="SMART" id="SM00091">
    <property type="entry name" value="PAS"/>
    <property type="match status" value="1"/>
</dbReference>
<feature type="domain" description="Sigma-54 factor interaction" evidence="6">
    <location>
        <begin position="134"/>
        <end position="361"/>
    </location>
</feature>
<dbReference type="PRINTS" id="PR01590">
    <property type="entry name" value="HTHFIS"/>
</dbReference>
<keyword evidence="5" id="KW-0804">Transcription</keyword>
<dbReference type="Pfam" id="PF08448">
    <property type="entry name" value="PAS_4"/>
    <property type="match status" value="1"/>
</dbReference>
<evidence type="ECO:0000256" key="5">
    <source>
        <dbReference type="ARBA" id="ARBA00023163"/>
    </source>
</evidence>
<keyword evidence="9" id="KW-1185">Reference proteome</keyword>
<dbReference type="Proteomes" id="UP000287798">
    <property type="component" value="Unassembled WGS sequence"/>
</dbReference>
<protein>
    <submittedName>
        <fullName evidence="8">PAS domain-containing protein</fullName>
    </submittedName>
</protein>
<dbReference type="Gene3D" id="1.10.8.60">
    <property type="match status" value="1"/>
</dbReference>
<dbReference type="InterPro" id="IPR058031">
    <property type="entry name" value="AAA_lid_NorR"/>
</dbReference>
<evidence type="ECO:0000256" key="1">
    <source>
        <dbReference type="ARBA" id="ARBA00022741"/>
    </source>
</evidence>
<comment type="caution">
    <text evidence="8">The sequence shown here is derived from an EMBL/GenBank/DDBJ whole genome shotgun (WGS) entry which is preliminary data.</text>
</comment>
<evidence type="ECO:0000313" key="9">
    <source>
        <dbReference type="Proteomes" id="UP000287798"/>
    </source>
</evidence>
<dbReference type="Pfam" id="PF00158">
    <property type="entry name" value="Sigma54_activat"/>
    <property type="match status" value="1"/>
</dbReference>